<gene>
    <name evidence="2" type="ORF">TMI583_LOCUS48932</name>
</gene>
<accession>A0A8S2XWY1</accession>
<dbReference type="AlphaFoldDB" id="A0A8S2XWY1"/>
<dbReference type="PANTHER" id="PTHR45527:SF1">
    <property type="entry name" value="FATTY ACID SYNTHASE"/>
    <property type="match status" value="1"/>
</dbReference>
<dbReference type="PANTHER" id="PTHR45527">
    <property type="entry name" value="NONRIBOSOMAL PEPTIDE SYNTHETASE"/>
    <property type="match status" value="1"/>
</dbReference>
<dbReference type="Gene3D" id="3.40.50.12780">
    <property type="entry name" value="N-terminal domain of ligase-like"/>
    <property type="match status" value="1"/>
</dbReference>
<dbReference type="Pfam" id="PF13193">
    <property type="entry name" value="AMP-binding_C"/>
    <property type="match status" value="1"/>
</dbReference>
<dbReference type="GO" id="GO:0005737">
    <property type="term" value="C:cytoplasm"/>
    <property type="evidence" value="ECO:0007669"/>
    <property type="project" value="TreeGrafter"/>
</dbReference>
<organism evidence="2 3">
    <name type="scientific">Didymodactylos carnosus</name>
    <dbReference type="NCBI Taxonomy" id="1234261"/>
    <lineage>
        <taxon>Eukaryota</taxon>
        <taxon>Metazoa</taxon>
        <taxon>Spiralia</taxon>
        <taxon>Gnathifera</taxon>
        <taxon>Rotifera</taxon>
        <taxon>Eurotatoria</taxon>
        <taxon>Bdelloidea</taxon>
        <taxon>Philodinida</taxon>
        <taxon>Philodinidae</taxon>
        <taxon>Didymodactylos</taxon>
    </lineage>
</organism>
<dbReference type="EMBL" id="CAJOBA010102979">
    <property type="protein sequence ID" value="CAF4526933.1"/>
    <property type="molecule type" value="Genomic_DNA"/>
</dbReference>
<dbReference type="Gene3D" id="3.30.300.30">
    <property type="match status" value="1"/>
</dbReference>
<dbReference type="GO" id="GO:0031177">
    <property type="term" value="F:phosphopantetheine binding"/>
    <property type="evidence" value="ECO:0007669"/>
    <property type="project" value="TreeGrafter"/>
</dbReference>
<comment type="caution">
    <text evidence="2">The sequence shown here is derived from an EMBL/GenBank/DDBJ whole genome shotgun (WGS) entry which is preliminary data.</text>
</comment>
<dbReference type="GO" id="GO:0043041">
    <property type="term" value="P:amino acid activation for nonribosomal peptide biosynthetic process"/>
    <property type="evidence" value="ECO:0007669"/>
    <property type="project" value="TreeGrafter"/>
</dbReference>
<protein>
    <recommendedName>
        <fullName evidence="1">AMP-binding enzyme C-terminal domain-containing protein</fullName>
    </recommendedName>
</protein>
<dbReference type="InterPro" id="IPR045851">
    <property type="entry name" value="AMP-bd_C_sf"/>
</dbReference>
<sequence>YVLDEYLQLVGINQLGELYIGGAGVFSGYYGRDDLSKKALIDIRGQRCYKTGDLARLDQDGQLHFCGRADFQVKLRGQRIEIGEIEQTIMNSSANVSNCIVVKCYNDEQQQEYLVAYVQSCTASLTIEEQIRKHCQSSLPSHMIPSMFILMDKFPLNSNGKIDRKQLPKPDFTQNECQIEINGCPQTDFE</sequence>
<dbReference type="Proteomes" id="UP000682733">
    <property type="component" value="Unassembled WGS sequence"/>
</dbReference>
<dbReference type="InterPro" id="IPR042099">
    <property type="entry name" value="ANL_N_sf"/>
</dbReference>
<evidence type="ECO:0000313" key="2">
    <source>
        <dbReference type="EMBL" id="CAF4526933.1"/>
    </source>
</evidence>
<proteinExistence type="predicted"/>
<evidence type="ECO:0000259" key="1">
    <source>
        <dbReference type="Pfam" id="PF13193"/>
    </source>
</evidence>
<dbReference type="SUPFAM" id="SSF56801">
    <property type="entry name" value="Acetyl-CoA synthetase-like"/>
    <property type="match status" value="1"/>
</dbReference>
<dbReference type="GO" id="GO:0044550">
    <property type="term" value="P:secondary metabolite biosynthetic process"/>
    <property type="evidence" value="ECO:0007669"/>
    <property type="project" value="TreeGrafter"/>
</dbReference>
<dbReference type="InterPro" id="IPR025110">
    <property type="entry name" value="AMP-bd_C"/>
</dbReference>
<reference evidence="2" key="1">
    <citation type="submission" date="2021-02" db="EMBL/GenBank/DDBJ databases">
        <authorList>
            <person name="Nowell W R."/>
        </authorList>
    </citation>
    <scope>NUCLEOTIDE SEQUENCE</scope>
</reference>
<feature type="non-terminal residue" evidence="2">
    <location>
        <position position="1"/>
    </location>
</feature>
<feature type="domain" description="AMP-binding enzyme C-terminal" evidence="1">
    <location>
        <begin position="84"/>
        <end position="161"/>
    </location>
</feature>
<evidence type="ECO:0000313" key="3">
    <source>
        <dbReference type="Proteomes" id="UP000682733"/>
    </source>
</evidence>
<name>A0A8S2XWY1_9BILA</name>
<feature type="non-terminal residue" evidence="2">
    <location>
        <position position="190"/>
    </location>
</feature>